<dbReference type="Proteomes" id="UP000694892">
    <property type="component" value="Chromosome 1L"/>
</dbReference>
<sequence>MADSLEAQVRERVRQQGSGWVNQLLSELIPPPAAATTVRSRTAARVNAAGPSRRSRPPSRLSPSPPRRQIRNAARKATATSAARPANAAIPSQALASTVRPPVTRARAAASAAGRAPPTSATPCQSQKLPAARAESRSSPPPPVTVSQYRLHVSAKSPQLPAVPVLLLKKGSCIFL</sequence>
<feature type="compositionally biased region" description="Low complexity" evidence="1">
    <location>
        <begin position="34"/>
        <end position="62"/>
    </location>
</feature>
<evidence type="ECO:0000313" key="3">
    <source>
        <dbReference type="Proteomes" id="UP000694892"/>
    </source>
</evidence>
<proteinExistence type="predicted"/>
<reference evidence="3" key="1">
    <citation type="journal article" date="2016" name="Nature">
        <title>Genome evolution in the allotetraploid frog Xenopus laevis.</title>
        <authorList>
            <person name="Session A.M."/>
            <person name="Uno Y."/>
            <person name="Kwon T."/>
            <person name="Chapman J.A."/>
            <person name="Toyoda A."/>
            <person name="Takahashi S."/>
            <person name="Fukui A."/>
            <person name="Hikosaka A."/>
            <person name="Suzuki A."/>
            <person name="Kondo M."/>
            <person name="van Heeringen S.J."/>
            <person name="Quigley I."/>
            <person name="Heinz S."/>
            <person name="Ogino H."/>
            <person name="Ochi H."/>
            <person name="Hellsten U."/>
            <person name="Lyons J.B."/>
            <person name="Simakov O."/>
            <person name="Putnam N."/>
            <person name="Stites J."/>
            <person name="Kuroki Y."/>
            <person name="Tanaka T."/>
            <person name="Michiue T."/>
            <person name="Watanabe M."/>
            <person name="Bogdanovic O."/>
            <person name="Lister R."/>
            <person name="Georgiou G."/>
            <person name="Paranjpe S.S."/>
            <person name="van Kruijsbergen I."/>
            <person name="Shu S."/>
            <person name="Carlson J."/>
            <person name="Kinoshita T."/>
            <person name="Ohta Y."/>
            <person name="Mawaribuchi S."/>
            <person name="Jenkins J."/>
            <person name="Grimwood J."/>
            <person name="Schmutz J."/>
            <person name="Mitros T."/>
            <person name="Mozaffari S.V."/>
            <person name="Suzuki Y."/>
            <person name="Haramoto Y."/>
            <person name="Yamamoto T.S."/>
            <person name="Takagi C."/>
            <person name="Heald R."/>
            <person name="Miller K."/>
            <person name="Haudenschild C."/>
            <person name="Kitzman J."/>
            <person name="Nakayama T."/>
            <person name="Izutsu Y."/>
            <person name="Robert J."/>
            <person name="Fortriede J."/>
            <person name="Burns K."/>
            <person name="Lotay V."/>
            <person name="Karimi K."/>
            <person name="Yasuoka Y."/>
            <person name="Dichmann D.S."/>
            <person name="Flajnik M.F."/>
            <person name="Houston D.W."/>
            <person name="Shendure J."/>
            <person name="DuPasquier L."/>
            <person name="Vize P.D."/>
            <person name="Zorn A.M."/>
            <person name="Ito M."/>
            <person name="Marcotte E.M."/>
            <person name="Wallingford J.B."/>
            <person name="Ito Y."/>
            <person name="Asashima M."/>
            <person name="Ueno N."/>
            <person name="Matsuda Y."/>
            <person name="Veenstra G.J."/>
            <person name="Fujiyama A."/>
            <person name="Harland R.M."/>
            <person name="Taira M."/>
            <person name="Rokhsar D.S."/>
        </authorList>
    </citation>
    <scope>NUCLEOTIDE SEQUENCE [LARGE SCALE GENOMIC DNA]</scope>
    <source>
        <strain evidence="3">J</strain>
    </source>
</reference>
<dbReference type="AlphaFoldDB" id="A0A974E3W5"/>
<accession>A0A974E3W5</accession>
<gene>
    <name evidence="2" type="ORF">XELAEV_18007888mg</name>
</gene>
<protein>
    <submittedName>
        <fullName evidence="2">Uncharacterized protein</fullName>
    </submittedName>
</protein>
<name>A0A974E3W5_XENLA</name>
<organism evidence="2 3">
    <name type="scientific">Xenopus laevis</name>
    <name type="common">African clawed frog</name>
    <dbReference type="NCBI Taxonomy" id="8355"/>
    <lineage>
        <taxon>Eukaryota</taxon>
        <taxon>Metazoa</taxon>
        <taxon>Chordata</taxon>
        <taxon>Craniata</taxon>
        <taxon>Vertebrata</taxon>
        <taxon>Euteleostomi</taxon>
        <taxon>Amphibia</taxon>
        <taxon>Batrachia</taxon>
        <taxon>Anura</taxon>
        <taxon>Pipoidea</taxon>
        <taxon>Pipidae</taxon>
        <taxon>Xenopodinae</taxon>
        <taxon>Xenopus</taxon>
        <taxon>Xenopus</taxon>
    </lineage>
</organism>
<feature type="region of interest" description="Disordered" evidence="1">
    <location>
        <begin position="1"/>
        <end position="145"/>
    </location>
</feature>
<evidence type="ECO:0000256" key="1">
    <source>
        <dbReference type="SAM" id="MobiDB-lite"/>
    </source>
</evidence>
<feature type="compositionally biased region" description="Polar residues" evidence="1">
    <location>
        <begin position="15"/>
        <end position="25"/>
    </location>
</feature>
<evidence type="ECO:0000313" key="2">
    <source>
        <dbReference type="EMBL" id="OCU02127.1"/>
    </source>
</evidence>
<dbReference type="EMBL" id="CM004466">
    <property type="protein sequence ID" value="OCU02127.1"/>
    <property type="molecule type" value="Genomic_DNA"/>
</dbReference>
<feature type="compositionally biased region" description="Low complexity" evidence="1">
    <location>
        <begin position="75"/>
        <end position="123"/>
    </location>
</feature>